<dbReference type="SMART" id="SM00419">
    <property type="entry name" value="HTH_CRP"/>
    <property type="match status" value="1"/>
</dbReference>
<proteinExistence type="predicted"/>
<reference evidence="2 3" key="1">
    <citation type="submission" date="2019-01" db="EMBL/GenBank/DDBJ databases">
        <authorList>
            <person name="Chen W.-M."/>
        </authorList>
    </citation>
    <scope>NUCLEOTIDE SEQUENCE [LARGE SCALE GENOMIC DNA]</scope>
    <source>
        <strain evidence="2 3">CCP-7</strain>
    </source>
</reference>
<dbReference type="RefSeq" id="WP_127744390.1">
    <property type="nucleotide sequence ID" value="NZ_SACN01000001.1"/>
</dbReference>
<dbReference type="InterPro" id="IPR036390">
    <property type="entry name" value="WH_DNA-bd_sf"/>
</dbReference>
<sequence length="158" mass="17939">MPKASINSGAFDRNRKANIFAVYNCAVDIQMLSQNRHGFDPSEYLVFSVVSCANMQRAFRQLAHSDFHSDDLAPARARDVPISRRRIAEATGLPRETVRRIVQKLILRGYLIESDDRQILVPQDIAEGDQDWDPRDVMAPILRMVQTLMATGVIQLQE</sequence>
<dbReference type="InterPro" id="IPR012318">
    <property type="entry name" value="HTH_CRP"/>
</dbReference>
<dbReference type="GO" id="GO:0003677">
    <property type="term" value="F:DNA binding"/>
    <property type="evidence" value="ECO:0007669"/>
    <property type="project" value="InterPro"/>
</dbReference>
<organism evidence="2 3">
    <name type="scientific">Sphingomonas crocodyli</name>
    <dbReference type="NCBI Taxonomy" id="1979270"/>
    <lineage>
        <taxon>Bacteria</taxon>
        <taxon>Pseudomonadati</taxon>
        <taxon>Pseudomonadota</taxon>
        <taxon>Alphaproteobacteria</taxon>
        <taxon>Sphingomonadales</taxon>
        <taxon>Sphingomonadaceae</taxon>
        <taxon>Sphingomonas</taxon>
    </lineage>
</organism>
<dbReference type="SUPFAM" id="SSF46785">
    <property type="entry name" value="Winged helix' DNA-binding domain"/>
    <property type="match status" value="1"/>
</dbReference>
<dbReference type="Pfam" id="PF13412">
    <property type="entry name" value="HTH_24"/>
    <property type="match status" value="1"/>
</dbReference>
<dbReference type="Gene3D" id="1.10.10.10">
    <property type="entry name" value="Winged helix-like DNA-binding domain superfamily/Winged helix DNA-binding domain"/>
    <property type="match status" value="1"/>
</dbReference>
<dbReference type="Proteomes" id="UP000282971">
    <property type="component" value="Unassembled WGS sequence"/>
</dbReference>
<protein>
    <submittedName>
        <fullName evidence="2">Winged helix-turn-helix transcriptional regulator</fullName>
    </submittedName>
</protein>
<dbReference type="GO" id="GO:0006355">
    <property type="term" value="P:regulation of DNA-templated transcription"/>
    <property type="evidence" value="ECO:0007669"/>
    <property type="project" value="InterPro"/>
</dbReference>
<dbReference type="EMBL" id="SACN01000001">
    <property type="protein sequence ID" value="RVT94815.1"/>
    <property type="molecule type" value="Genomic_DNA"/>
</dbReference>
<dbReference type="OrthoDB" id="5600162at2"/>
<comment type="caution">
    <text evidence="2">The sequence shown here is derived from an EMBL/GenBank/DDBJ whole genome shotgun (WGS) entry which is preliminary data.</text>
</comment>
<accession>A0A437MB07</accession>
<name>A0A437MB07_9SPHN</name>
<evidence type="ECO:0000259" key="1">
    <source>
        <dbReference type="SMART" id="SM00419"/>
    </source>
</evidence>
<gene>
    <name evidence="2" type="ORF">EOD43_13630</name>
</gene>
<dbReference type="AlphaFoldDB" id="A0A437MB07"/>
<evidence type="ECO:0000313" key="3">
    <source>
        <dbReference type="Proteomes" id="UP000282971"/>
    </source>
</evidence>
<keyword evidence="3" id="KW-1185">Reference proteome</keyword>
<dbReference type="InterPro" id="IPR036388">
    <property type="entry name" value="WH-like_DNA-bd_sf"/>
</dbReference>
<feature type="domain" description="HTH crp-type" evidence="1">
    <location>
        <begin position="74"/>
        <end position="123"/>
    </location>
</feature>
<evidence type="ECO:0000313" key="2">
    <source>
        <dbReference type="EMBL" id="RVT94815.1"/>
    </source>
</evidence>